<protein>
    <recommendedName>
        <fullName evidence="3">Mobilization protein</fullName>
    </recommendedName>
</protein>
<evidence type="ECO:0000313" key="2">
    <source>
        <dbReference type="Proteomes" id="UP000279962"/>
    </source>
</evidence>
<dbReference type="AlphaFoldDB" id="A0A3G2SWL4"/>
<gene>
    <name evidence="1" type="ORF">CDG68_00130</name>
</gene>
<dbReference type="EMBL" id="CP033119">
    <property type="protein sequence ID" value="AYO52197.1"/>
    <property type="molecule type" value="Genomic_DNA"/>
</dbReference>
<dbReference type="RefSeq" id="WP_078390183.1">
    <property type="nucleotide sequence ID" value="NZ_CP033119.1"/>
</dbReference>
<evidence type="ECO:0000313" key="1">
    <source>
        <dbReference type="EMBL" id="AYO52197.1"/>
    </source>
</evidence>
<reference evidence="1 2" key="1">
    <citation type="submission" date="2018-10" db="EMBL/GenBank/DDBJ databases">
        <title>The complete genome of Acinetobacter wuhouensis strain WCHAW010062.</title>
        <authorList>
            <person name="Hu Y."/>
            <person name="Long H."/>
            <person name="Feng Y."/>
            <person name="Zong Z."/>
        </authorList>
    </citation>
    <scope>NUCLEOTIDE SEQUENCE [LARGE SCALE GENOMIC DNA]</scope>
    <source>
        <strain evidence="1 2">WCHAW010062</strain>
        <plasmid evidence="1 2">p1_010062</plasmid>
    </source>
</reference>
<geneLocation type="plasmid" evidence="1 2">
    <name>p1_010062</name>
</geneLocation>
<proteinExistence type="predicted"/>
<dbReference type="Proteomes" id="UP000279962">
    <property type="component" value="Plasmid p1_010062"/>
</dbReference>
<sequence length="78" mass="9041">MSRTTKGMSRSTMIGNQNSVKEVVKEDRFQARMNYEDKQKLLKFCKDNNLSLTDYLISTMVDNGILPEARRPVKNIKD</sequence>
<name>A0A3G2SWL4_9GAMM</name>
<keyword evidence="1" id="KW-0614">Plasmid</keyword>
<organism evidence="1 2">
    <name type="scientific">Acinetobacter wuhouensis</name>
    <dbReference type="NCBI Taxonomy" id="1879050"/>
    <lineage>
        <taxon>Bacteria</taxon>
        <taxon>Pseudomonadati</taxon>
        <taxon>Pseudomonadota</taxon>
        <taxon>Gammaproteobacteria</taxon>
        <taxon>Moraxellales</taxon>
        <taxon>Moraxellaceae</taxon>
        <taxon>Acinetobacter</taxon>
    </lineage>
</organism>
<evidence type="ECO:0008006" key="3">
    <source>
        <dbReference type="Google" id="ProtNLM"/>
    </source>
</evidence>
<accession>A0A3G2SWL4</accession>